<keyword evidence="1" id="KW-0732">Signal</keyword>
<comment type="caution">
    <text evidence="4">The sequence shown here is derived from an EMBL/GenBank/DDBJ whole genome shotgun (WGS) entry which is preliminary data.</text>
</comment>
<keyword evidence="3" id="KW-0812">Transmembrane</keyword>
<evidence type="ECO:0000256" key="2">
    <source>
        <dbReference type="SAM" id="MobiDB-lite"/>
    </source>
</evidence>
<keyword evidence="3" id="KW-1133">Transmembrane helix</keyword>
<proteinExistence type="predicted"/>
<dbReference type="EMBL" id="BAABCJ010000007">
    <property type="protein sequence ID" value="GAA3711759.1"/>
    <property type="molecule type" value="Genomic_DNA"/>
</dbReference>
<evidence type="ECO:0008006" key="6">
    <source>
        <dbReference type="Google" id="ProtNLM"/>
    </source>
</evidence>
<evidence type="ECO:0000313" key="4">
    <source>
        <dbReference type="EMBL" id="GAA3711759.1"/>
    </source>
</evidence>
<feature type="transmembrane region" description="Helical" evidence="3">
    <location>
        <begin position="45"/>
        <end position="68"/>
    </location>
</feature>
<name>A0ABP7DY17_9MICC</name>
<dbReference type="Gene3D" id="2.60.40.1240">
    <property type="match status" value="1"/>
</dbReference>
<dbReference type="InterPro" id="IPR029050">
    <property type="entry name" value="Immunoprotect_excell_Ig-like"/>
</dbReference>
<keyword evidence="5" id="KW-1185">Reference proteome</keyword>
<reference evidence="5" key="1">
    <citation type="journal article" date="2019" name="Int. J. Syst. Evol. Microbiol.">
        <title>The Global Catalogue of Microorganisms (GCM) 10K type strain sequencing project: providing services to taxonomists for standard genome sequencing and annotation.</title>
        <authorList>
            <consortium name="The Broad Institute Genomics Platform"/>
            <consortium name="The Broad Institute Genome Sequencing Center for Infectious Disease"/>
            <person name="Wu L."/>
            <person name="Ma J."/>
        </authorList>
    </citation>
    <scope>NUCLEOTIDE SEQUENCE [LARGE SCALE GENOMIC DNA]</scope>
    <source>
        <strain evidence="5">JCM 16961</strain>
    </source>
</reference>
<evidence type="ECO:0000313" key="5">
    <source>
        <dbReference type="Proteomes" id="UP001501536"/>
    </source>
</evidence>
<gene>
    <name evidence="4" type="ORF">GCM10022377_26480</name>
</gene>
<protein>
    <recommendedName>
        <fullName evidence="6">DUF4352 domain-containing protein</fullName>
    </recommendedName>
</protein>
<feature type="region of interest" description="Disordered" evidence="2">
    <location>
        <begin position="87"/>
        <end position="106"/>
    </location>
</feature>
<evidence type="ECO:0000256" key="1">
    <source>
        <dbReference type="ARBA" id="ARBA00022729"/>
    </source>
</evidence>
<dbReference type="Proteomes" id="UP001501536">
    <property type="component" value="Unassembled WGS sequence"/>
</dbReference>
<organism evidence="4 5">
    <name type="scientific">Zhihengliuella alba</name>
    <dbReference type="NCBI Taxonomy" id="547018"/>
    <lineage>
        <taxon>Bacteria</taxon>
        <taxon>Bacillati</taxon>
        <taxon>Actinomycetota</taxon>
        <taxon>Actinomycetes</taxon>
        <taxon>Micrococcales</taxon>
        <taxon>Micrococcaceae</taxon>
        <taxon>Zhihengliuella</taxon>
    </lineage>
</organism>
<feature type="transmembrane region" description="Helical" evidence="3">
    <location>
        <begin position="18"/>
        <end position="38"/>
    </location>
</feature>
<sequence length="241" mass="24479">MVAIVAICLSAVPIVNNVAAVLGVIALALGIASLVIAAKRNGGKGLGIASSLIAVVAIVVVFVTQAFYVSVLDEAGAAMDQAIEQAETGERAATEEEQAATAPAEANPLGATAAVGDYQVTVDAVNPDAGEAIAAVNEFNEPATGQYVLAELTVTYEGAEEGTPWLDLSIELAGSDARIYSTTTCTAVLEKNSVEQPNLARGGSTSYQVCFDVPAEAVHGAALRVGAALDFNGESVAWNVQ</sequence>
<accession>A0ABP7DY17</accession>
<keyword evidence="3" id="KW-0472">Membrane</keyword>
<evidence type="ECO:0000256" key="3">
    <source>
        <dbReference type="SAM" id="Phobius"/>
    </source>
</evidence>